<dbReference type="Gene3D" id="1.10.8.260">
    <property type="entry name" value="HI0933 insert domain-like"/>
    <property type="match status" value="1"/>
</dbReference>
<dbReference type="SUPFAM" id="SSF51905">
    <property type="entry name" value="FAD/NAD(P)-binding domain"/>
    <property type="match status" value="1"/>
</dbReference>
<evidence type="ECO:0000256" key="3">
    <source>
        <dbReference type="ARBA" id="ARBA00022827"/>
    </source>
</evidence>
<dbReference type="PANTHER" id="PTHR42887">
    <property type="entry name" value="OS12G0638800 PROTEIN"/>
    <property type="match status" value="1"/>
</dbReference>
<dbReference type="PRINTS" id="PR00368">
    <property type="entry name" value="FADPNR"/>
</dbReference>
<dbReference type="PANTHER" id="PTHR42887:SF2">
    <property type="entry name" value="OS12G0638800 PROTEIN"/>
    <property type="match status" value="1"/>
</dbReference>
<gene>
    <name evidence="6" type="ORF">WMO29_04825</name>
</gene>
<evidence type="ECO:0000313" key="7">
    <source>
        <dbReference type="Proteomes" id="UP001438008"/>
    </source>
</evidence>
<feature type="domain" description="RsdA/BaiN/AoA(So)-like Rossmann fold-like" evidence="4">
    <location>
        <begin position="3"/>
        <end position="406"/>
    </location>
</feature>
<dbReference type="Pfam" id="PF03486">
    <property type="entry name" value="HI0933_like"/>
    <property type="match status" value="1"/>
</dbReference>
<dbReference type="Gene3D" id="3.50.50.60">
    <property type="entry name" value="FAD/NAD(P)-binding domain"/>
    <property type="match status" value="1"/>
</dbReference>
<dbReference type="InterPro" id="IPR004792">
    <property type="entry name" value="BaiN-like"/>
</dbReference>
<keyword evidence="2" id="KW-0285">Flavoprotein</keyword>
<dbReference type="Gene3D" id="2.40.30.10">
    <property type="entry name" value="Translation factors"/>
    <property type="match status" value="1"/>
</dbReference>
<protein>
    <submittedName>
        <fullName evidence="6">NAD(P)/FAD-dependent oxidoreductase</fullName>
    </submittedName>
</protein>
<dbReference type="Proteomes" id="UP001438008">
    <property type="component" value="Unassembled WGS sequence"/>
</dbReference>
<dbReference type="InterPro" id="IPR055178">
    <property type="entry name" value="RsdA/BaiN/AoA(So)-like_dom"/>
</dbReference>
<keyword evidence="7" id="KW-1185">Reference proteome</keyword>
<dbReference type="NCBIfam" id="TIGR00275">
    <property type="entry name" value="aminoacetone oxidase family FAD-binding enzyme"/>
    <property type="match status" value="1"/>
</dbReference>
<organism evidence="6 7">
    <name type="scientific">Laedolimicola intestinihominis</name>
    <dbReference type="NCBI Taxonomy" id="3133166"/>
    <lineage>
        <taxon>Bacteria</taxon>
        <taxon>Bacillati</taxon>
        <taxon>Bacillota</taxon>
        <taxon>Clostridia</taxon>
        <taxon>Lachnospirales</taxon>
        <taxon>Lachnospiraceae</taxon>
        <taxon>Laedolimicola</taxon>
    </lineage>
</organism>
<evidence type="ECO:0000256" key="1">
    <source>
        <dbReference type="ARBA" id="ARBA00001974"/>
    </source>
</evidence>
<keyword evidence="3" id="KW-0274">FAD</keyword>
<dbReference type="EMBL" id="JBBMFE010000003">
    <property type="protein sequence ID" value="MEQ2471814.1"/>
    <property type="molecule type" value="Genomic_DNA"/>
</dbReference>
<evidence type="ECO:0000259" key="5">
    <source>
        <dbReference type="Pfam" id="PF22780"/>
    </source>
</evidence>
<dbReference type="InterPro" id="IPR057661">
    <property type="entry name" value="RsdA/BaiN/AoA(So)_Rossmann"/>
</dbReference>
<evidence type="ECO:0000256" key="2">
    <source>
        <dbReference type="ARBA" id="ARBA00022630"/>
    </source>
</evidence>
<dbReference type="Pfam" id="PF22780">
    <property type="entry name" value="HI0933_like_1st"/>
    <property type="match status" value="1"/>
</dbReference>
<proteinExistence type="predicted"/>
<dbReference type="InterPro" id="IPR023166">
    <property type="entry name" value="BaiN-like_dom_sf"/>
</dbReference>
<comment type="cofactor">
    <cofactor evidence="1">
        <name>FAD</name>
        <dbReference type="ChEBI" id="CHEBI:57692"/>
    </cofactor>
</comment>
<dbReference type="InterPro" id="IPR036188">
    <property type="entry name" value="FAD/NAD-bd_sf"/>
</dbReference>
<dbReference type="RefSeq" id="WP_349163997.1">
    <property type="nucleotide sequence ID" value="NZ_JBBMFE010000003.1"/>
</dbReference>
<sequence length="408" mass="44786">MSKVLIVGGGAAGMLASIFSARNGHEVHVYEKNEKLGKKLYITGKGRCNLTNACDMDTLFASVRTNSRFLYSAFYGFTNQDAMAFFEEEGLKIKTERGERVFPLSDRSADVLDTLRRSMRRAGVEIHLNTEVKDIIVEAGEARGLILSDKTRIEGDAVIVATGGLSYPVTGSTGDGYRFAKEAGHKVTDCIPSLTPFNIREQFVKDLQGLSLKNVELRICNGKKEVFREFGEMMFTHFGITGPLVLTASSYVGTLAAKQELKAVLDLKPALSEEQLDQRILREFDANHNKSFKNVIGSLFPAKLTPVMIGLSGIDQDKKVHDISREERQGFVKLTKSLPMTVTGLRDYKEAIITKGGVAVKEINPSTMESKFVKGLYFIGEVLDLDAVTGGFNLQIAWSTAYAAGNAV</sequence>
<name>A0ABV1FGW9_9FIRM</name>
<dbReference type="SUPFAM" id="SSF160996">
    <property type="entry name" value="HI0933 insert domain-like"/>
    <property type="match status" value="1"/>
</dbReference>
<feature type="domain" description="RsdA/BaiN/AoA(So)-like insert" evidence="5">
    <location>
        <begin position="192"/>
        <end position="353"/>
    </location>
</feature>
<evidence type="ECO:0000313" key="6">
    <source>
        <dbReference type="EMBL" id="MEQ2471814.1"/>
    </source>
</evidence>
<evidence type="ECO:0000259" key="4">
    <source>
        <dbReference type="Pfam" id="PF03486"/>
    </source>
</evidence>
<reference evidence="6 7" key="1">
    <citation type="submission" date="2024-03" db="EMBL/GenBank/DDBJ databases">
        <title>Human intestinal bacterial collection.</title>
        <authorList>
            <person name="Pauvert C."/>
            <person name="Hitch T.C.A."/>
            <person name="Clavel T."/>
        </authorList>
    </citation>
    <scope>NUCLEOTIDE SEQUENCE [LARGE SCALE GENOMIC DNA]</scope>
    <source>
        <strain evidence="6 7">CLA-AA-H132</strain>
    </source>
</reference>
<comment type="caution">
    <text evidence="6">The sequence shown here is derived from an EMBL/GenBank/DDBJ whole genome shotgun (WGS) entry which is preliminary data.</text>
</comment>
<accession>A0ABV1FGW9</accession>